<dbReference type="PANTHER" id="PTHR24148">
    <property type="entry name" value="ANKYRIN REPEAT DOMAIN-CONTAINING PROTEIN 39 HOMOLOG-RELATED"/>
    <property type="match status" value="1"/>
</dbReference>
<evidence type="ECO:0000313" key="1">
    <source>
        <dbReference type="EMBL" id="KIW87255.1"/>
    </source>
</evidence>
<sequence>MADNEFQYTPLTSMSQAIRILSMKKSSLTEVECCLEPASLEEDSIYDALSYTWGEPSDTPLIKLNGHTFKITTNLAIGLQYFVKMEAPLQSGLMRYVQTKKTTQSGKPKCDK</sequence>
<dbReference type="OrthoDB" id="3553147at2759"/>
<dbReference type="RefSeq" id="XP_016613924.1">
    <property type="nucleotide sequence ID" value="XM_016769865.1"/>
</dbReference>
<evidence type="ECO:0000313" key="2">
    <source>
        <dbReference type="Proteomes" id="UP000053789"/>
    </source>
</evidence>
<proteinExistence type="predicted"/>
<organism evidence="1 2">
    <name type="scientific">Cladophialophora bantiana (strain ATCC 10958 / CBS 173.52 / CDC B-1940 / NIH 8579)</name>
    <name type="common">Xylohypha bantiana</name>
    <dbReference type="NCBI Taxonomy" id="1442370"/>
    <lineage>
        <taxon>Eukaryota</taxon>
        <taxon>Fungi</taxon>
        <taxon>Dikarya</taxon>
        <taxon>Ascomycota</taxon>
        <taxon>Pezizomycotina</taxon>
        <taxon>Eurotiomycetes</taxon>
        <taxon>Chaetothyriomycetidae</taxon>
        <taxon>Chaetothyriales</taxon>
        <taxon>Herpotrichiellaceae</taxon>
        <taxon>Cladophialophora</taxon>
    </lineage>
</organism>
<dbReference type="InterPro" id="IPR052895">
    <property type="entry name" value="HetReg/Transcr_Mod"/>
</dbReference>
<dbReference type="Proteomes" id="UP000053789">
    <property type="component" value="Unassembled WGS sequence"/>
</dbReference>
<evidence type="ECO:0008006" key="3">
    <source>
        <dbReference type="Google" id="ProtNLM"/>
    </source>
</evidence>
<dbReference type="VEuPathDB" id="FungiDB:Z519_12158"/>
<keyword evidence="2" id="KW-1185">Reference proteome</keyword>
<dbReference type="EMBL" id="KN847005">
    <property type="protein sequence ID" value="KIW87255.1"/>
    <property type="molecule type" value="Genomic_DNA"/>
</dbReference>
<accession>A0A0D2H8N4</accession>
<protein>
    <recommendedName>
        <fullName evidence="3">Heterokaryon incompatibility domain-containing protein</fullName>
    </recommendedName>
</protein>
<dbReference type="GeneID" id="27705086"/>
<name>A0A0D2H8N4_CLAB1</name>
<gene>
    <name evidence="1" type="ORF">Z519_12158</name>
</gene>
<dbReference type="PANTHER" id="PTHR24148:SF77">
    <property type="entry name" value="HETEROKARYON INCOMPATIBILITY DOMAIN-CONTAINING PROTEIN"/>
    <property type="match status" value="1"/>
</dbReference>
<reference evidence="1" key="1">
    <citation type="submission" date="2015-01" db="EMBL/GenBank/DDBJ databases">
        <title>The Genome Sequence of Cladophialophora bantiana CBS 173.52.</title>
        <authorList>
            <consortium name="The Broad Institute Genomics Platform"/>
            <person name="Cuomo C."/>
            <person name="de Hoog S."/>
            <person name="Gorbushina A."/>
            <person name="Stielow B."/>
            <person name="Teixiera M."/>
            <person name="Abouelleil A."/>
            <person name="Chapman S.B."/>
            <person name="Priest M."/>
            <person name="Young S.K."/>
            <person name="Wortman J."/>
            <person name="Nusbaum C."/>
            <person name="Birren B."/>
        </authorList>
    </citation>
    <scope>NUCLEOTIDE SEQUENCE [LARGE SCALE GENOMIC DNA]</scope>
    <source>
        <strain evidence="1">CBS 173.52</strain>
    </source>
</reference>
<dbReference type="AlphaFoldDB" id="A0A0D2H8N4"/>
<dbReference type="HOGENOM" id="CLU_2145590_0_0_1"/>